<accession>A0A8H2VG08</accession>
<gene>
    <name evidence="11" type="ORF">KABA2_04S08800</name>
</gene>
<name>A0A8H2VG08_9SACH</name>
<evidence type="ECO:0000256" key="2">
    <source>
        <dbReference type="ARBA" id="ARBA00006823"/>
    </source>
</evidence>
<sequence length="501" mass="58516">MSNDSAKIPYLTSLLNELNESLLGINDDATDFNYINRLIERCVLNSSTLTTLQDIPIAFFLTIKNFLQESTYFENFDYEELLLLLDNLVSICPFEEITKIYTVEDLEQALLSNISYLIRIACKIIKNSQPLDYYINVAPSNTLFNQLLEIYFNKNTELAIINEIENILQVLDRNESIRNFILQENLPLLLKVKQNHEALITTRLYELLKIELSYIDPQKELNEKLFIFNKCEIFNMLETDSFAFVNFLQYVTSALKLINFLSKEITVQSTSTSSVSKRSLLLQQFQLMVPIIGTIYKDNITDVVLVAKSYFFKFFREVSYLPDLSYFRQLDTNDISIDYDNSDLIDFLSFVNPEYLYQYCNELIVDYVKVLAFHLSIWRNIIQHEKMFSLVKSKLVSNSILKLPYLEQMVLLDKLSQFDYSAEFLVLSLPGVMSNLINDQNVNNLVNPETIELRATVIRNLLKFNENLLNMWYITLTAELFKISHPGQYKEARTKIEETFI</sequence>
<dbReference type="AlphaFoldDB" id="A0A8H2VG08"/>
<evidence type="ECO:0000313" key="11">
    <source>
        <dbReference type="EMBL" id="CAB4254548.1"/>
    </source>
</evidence>
<keyword evidence="4" id="KW-0963">Cytoplasm</keyword>
<comment type="similarity">
    <text evidence="2">Belongs to the proteasome subunit S5B/HSM3 family.</text>
</comment>
<organism evidence="11 12">
    <name type="scientific">Maudiozyma barnettii</name>
    <dbReference type="NCBI Taxonomy" id="61262"/>
    <lineage>
        <taxon>Eukaryota</taxon>
        <taxon>Fungi</taxon>
        <taxon>Dikarya</taxon>
        <taxon>Ascomycota</taxon>
        <taxon>Saccharomycotina</taxon>
        <taxon>Saccharomycetes</taxon>
        <taxon>Saccharomycetales</taxon>
        <taxon>Saccharomycetaceae</taxon>
        <taxon>Maudiozyma</taxon>
    </lineage>
</organism>
<keyword evidence="7" id="KW-0234">DNA repair</keyword>
<evidence type="ECO:0000256" key="1">
    <source>
        <dbReference type="ARBA" id="ARBA00004496"/>
    </source>
</evidence>
<evidence type="ECO:0000256" key="8">
    <source>
        <dbReference type="ARBA" id="ARBA00024671"/>
    </source>
</evidence>
<evidence type="ECO:0000256" key="6">
    <source>
        <dbReference type="ARBA" id="ARBA00023186"/>
    </source>
</evidence>
<dbReference type="InterPro" id="IPR041335">
    <property type="entry name" value="HSM3_N"/>
</dbReference>
<keyword evidence="12" id="KW-1185">Reference proteome</keyword>
<keyword evidence="5" id="KW-0227">DNA damage</keyword>
<proteinExistence type="inferred from homology"/>
<dbReference type="RefSeq" id="XP_041406392.1">
    <property type="nucleotide sequence ID" value="XM_041550458.1"/>
</dbReference>
<dbReference type="Pfam" id="PF18795">
    <property type="entry name" value="HSM3_N"/>
    <property type="match status" value="1"/>
</dbReference>
<dbReference type="GO" id="GO:0005737">
    <property type="term" value="C:cytoplasm"/>
    <property type="evidence" value="ECO:0007669"/>
    <property type="project" value="UniProtKB-SubCell"/>
</dbReference>
<dbReference type="CDD" id="cd12794">
    <property type="entry name" value="Hsm3_like"/>
    <property type="match status" value="1"/>
</dbReference>
<comment type="function">
    <text evidence="8">Involved in DNA mismatch repair in slow-growing cells. Acts as a chaperone during the assembly of the 26S proteasome, specifically of the base subcomplex of the 19S regulatory complex (RC).</text>
</comment>
<evidence type="ECO:0000313" key="12">
    <source>
        <dbReference type="Proteomes" id="UP000644660"/>
    </source>
</evidence>
<dbReference type="Proteomes" id="UP000644660">
    <property type="component" value="Unassembled WGS sequence"/>
</dbReference>
<dbReference type="Pfam" id="PF18794">
    <property type="entry name" value="HSM3_C"/>
    <property type="match status" value="1"/>
</dbReference>
<dbReference type="Gene3D" id="1.25.10.50">
    <property type="match status" value="1"/>
</dbReference>
<evidence type="ECO:0000256" key="4">
    <source>
        <dbReference type="ARBA" id="ARBA00022490"/>
    </source>
</evidence>
<reference evidence="11 12" key="1">
    <citation type="submission" date="2020-05" db="EMBL/GenBank/DDBJ databases">
        <authorList>
            <person name="Casaregola S."/>
            <person name="Devillers H."/>
            <person name="Grondin C."/>
        </authorList>
    </citation>
    <scope>NUCLEOTIDE SEQUENCE [LARGE SCALE GENOMIC DNA]</scope>
    <source>
        <strain evidence="11 12">CLIB 1767</strain>
    </source>
</reference>
<keyword evidence="11" id="KW-0647">Proteasome</keyword>
<evidence type="ECO:0000259" key="10">
    <source>
        <dbReference type="Pfam" id="PF18795"/>
    </source>
</evidence>
<comment type="subcellular location">
    <subcellularLocation>
        <location evidence="1">Cytoplasm</location>
    </subcellularLocation>
</comment>
<evidence type="ECO:0000256" key="5">
    <source>
        <dbReference type="ARBA" id="ARBA00022763"/>
    </source>
</evidence>
<dbReference type="Gene3D" id="1.25.40.580">
    <property type="match status" value="1"/>
</dbReference>
<feature type="domain" description="DNA mismatch repair protein HSM3 C-terminal" evidence="9">
    <location>
        <begin position="326"/>
        <end position="500"/>
    </location>
</feature>
<dbReference type="EMBL" id="CAEFZW010000004">
    <property type="protein sequence ID" value="CAB4254548.1"/>
    <property type="molecule type" value="Genomic_DNA"/>
</dbReference>
<dbReference type="GeneID" id="64857547"/>
<keyword evidence="6" id="KW-0143">Chaperone</keyword>
<dbReference type="InterPro" id="IPR040752">
    <property type="entry name" value="HSM3_C"/>
</dbReference>
<dbReference type="OrthoDB" id="4074002at2759"/>
<evidence type="ECO:0000256" key="7">
    <source>
        <dbReference type="ARBA" id="ARBA00023204"/>
    </source>
</evidence>
<evidence type="ECO:0000256" key="3">
    <source>
        <dbReference type="ARBA" id="ARBA00019167"/>
    </source>
</evidence>
<dbReference type="GO" id="GO:0000502">
    <property type="term" value="C:proteasome complex"/>
    <property type="evidence" value="ECO:0007669"/>
    <property type="project" value="UniProtKB-KW"/>
</dbReference>
<dbReference type="GO" id="GO:0006281">
    <property type="term" value="P:DNA repair"/>
    <property type="evidence" value="ECO:0007669"/>
    <property type="project" value="UniProtKB-KW"/>
</dbReference>
<evidence type="ECO:0000259" key="9">
    <source>
        <dbReference type="Pfam" id="PF18794"/>
    </source>
</evidence>
<feature type="domain" description="DNA mismatch repair protein HSM3 N-terminal" evidence="10">
    <location>
        <begin position="13"/>
        <end position="255"/>
    </location>
</feature>
<comment type="caution">
    <text evidence="11">The sequence shown here is derived from an EMBL/GenBank/DDBJ whole genome shotgun (WGS) entry which is preliminary data.</text>
</comment>
<protein>
    <recommendedName>
        <fullName evidence="3">DNA mismatch repair protein HSM3</fullName>
    </recommendedName>
</protein>